<dbReference type="InterPro" id="IPR036116">
    <property type="entry name" value="FN3_sf"/>
</dbReference>
<dbReference type="SMART" id="SM00248">
    <property type="entry name" value="ANK"/>
    <property type="match status" value="4"/>
</dbReference>
<feature type="repeat" description="ANK" evidence="1">
    <location>
        <begin position="144"/>
        <end position="176"/>
    </location>
</feature>
<dbReference type="Gene3D" id="2.60.40.10">
    <property type="entry name" value="Immunoglobulins"/>
    <property type="match status" value="1"/>
</dbReference>
<dbReference type="EMBL" id="VXIV02001465">
    <property type="protein sequence ID" value="KAF6032956.1"/>
    <property type="molecule type" value="Genomic_DNA"/>
</dbReference>
<dbReference type="PANTHER" id="PTHR24183">
    <property type="entry name" value="FIBRONECTIN TYPE 3 AND ANKYRIN REPEAT DOMAINS PROTEIN 1"/>
    <property type="match status" value="1"/>
</dbReference>
<sequence length="313" mass="34822">MSAFYYGAPERPPPPIVGKVTHHNIELYWEDALNDACDNNLCGDERVRVAVQEEDKQGEWGTVYVGYAKRHSIEGLEPQTLYRYRIRFQNDEGNSEWSQVTSVSTTKEPLTGIHLHRAVLLNDVMGVERILETGEVNAEVTDKYGFTPLMQAAQKGYPEVMEVLIKHGADVDTQNDSGKTALMLATFAGKLKSIEFLRECHAKYDVRDKGGSTAFHWAIFVAAAVNGNADIARLLIKNGADVDACDGDGKTALMIAVINGHQNLVELLLKHEANIKVKNAFGKSAYEMAQSMEKRRITKTLEDHMEKLGITIN</sequence>
<comment type="caution">
    <text evidence="3">The sequence shown here is derived from an EMBL/GenBank/DDBJ whole genome shotgun (WGS) entry which is preliminary data.</text>
</comment>
<proteinExistence type="predicted"/>
<evidence type="ECO:0000256" key="1">
    <source>
        <dbReference type="PROSITE-ProRule" id="PRU00023"/>
    </source>
</evidence>
<dbReference type="Pfam" id="PF12796">
    <property type="entry name" value="Ank_2"/>
    <property type="match status" value="2"/>
</dbReference>
<dbReference type="AlphaFoldDB" id="A0A7J7K5U8"/>
<dbReference type="Pfam" id="PF00041">
    <property type="entry name" value="fn3"/>
    <property type="match status" value="1"/>
</dbReference>
<feature type="repeat" description="ANK" evidence="1">
    <location>
        <begin position="248"/>
        <end position="280"/>
    </location>
</feature>
<dbReference type="PANTHER" id="PTHR24183:SF1">
    <property type="entry name" value="FIBRONECTIN TYPE 3 AND ANKYRIN REPEAT DOMAINS PROTEIN 1"/>
    <property type="match status" value="1"/>
</dbReference>
<dbReference type="PRINTS" id="PR01415">
    <property type="entry name" value="ANKYRIN"/>
</dbReference>
<dbReference type="SUPFAM" id="SSF49265">
    <property type="entry name" value="Fibronectin type III"/>
    <property type="match status" value="1"/>
</dbReference>
<evidence type="ECO:0000313" key="3">
    <source>
        <dbReference type="EMBL" id="KAF6032956.1"/>
    </source>
</evidence>
<accession>A0A7J7K5U8</accession>
<feature type="domain" description="Fibronectin type-III" evidence="2">
    <location>
        <begin position="11"/>
        <end position="109"/>
    </location>
</feature>
<keyword evidence="4" id="KW-1185">Reference proteome</keyword>
<dbReference type="InterPro" id="IPR013783">
    <property type="entry name" value="Ig-like_fold"/>
</dbReference>
<feature type="repeat" description="ANK" evidence="1">
    <location>
        <begin position="223"/>
        <end position="247"/>
    </location>
</feature>
<dbReference type="GO" id="GO:0042981">
    <property type="term" value="P:regulation of apoptotic process"/>
    <property type="evidence" value="ECO:0007669"/>
    <property type="project" value="TreeGrafter"/>
</dbReference>
<dbReference type="InterPro" id="IPR002110">
    <property type="entry name" value="Ankyrin_rpt"/>
</dbReference>
<dbReference type="InterPro" id="IPR003961">
    <property type="entry name" value="FN3_dom"/>
</dbReference>
<dbReference type="CDD" id="cd00063">
    <property type="entry name" value="FN3"/>
    <property type="match status" value="1"/>
</dbReference>
<gene>
    <name evidence="3" type="ORF">EB796_008752</name>
</gene>
<evidence type="ECO:0000313" key="4">
    <source>
        <dbReference type="Proteomes" id="UP000593567"/>
    </source>
</evidence>
<dbReference type="SUPFAM" id="SSF48403">
    <property type="entry name" value="Ankyrin repeat"/>
    <property type="match status" value="1"/>
</dbReference>
<protein>
    <submittedName>
        <fullName evidence="3">FANK1</fullName>
    </submittedName>
</protein>
<dbReference type="PROSITE" id="PS50088">
    <property type="entry name" value="ANK_REPEAT"/>
    <property type="match status" value="4"/>
</dbReference>
<dbReference type="PROSITE" id="PS50297">
    <property type="entry name" value="ANK_REP_REGION"/>
    <property type="match status" value="2"/>
</dbReference>
<name>A0A7J7K5U8_BUGNE</name>
<dbReference type="InterPro" id="IPR036770">
    <property type="entry name" value="Ankyrin_rpt-contain_sf"/>
</dbReference>
<dbReference type="OrthoDB" id="9995210at2759"/>
<dbReference type="PROSITE" id="PS50853">
    <property type="entry name" value="FN3"/>
    <property type="match status" value="1"/>
</dbReference>
<keyword evidence="1" id="KW-0040">ANK repeat</keyword>
<dbReference type="GO" id="GO:0005634">
    <property type="term" value="C:nucleus"/>
    <property type="evidence" value="ECO:0007669"/>
    <property type="project" value="TreeGrafter"/>
</dbReference>
<evidence type="ECO:0000259" key="2">
    <source>
        <dbReference type="PROSITE" id="PS50853"/>
    </source>
</evidence>
<dbReference type="Proteomes" id="UP000593567">
    <property type="component" value="Unassembled WGS sequence"/>
</dbReference>
<dbReference type="SMART" id="SM00060">
    <property type="entry name" value="FN3"/>
    <property type="match status" value="1"/>
</dbReference>
<organism evidence="3 4">
    <name type="scientific">Bugula neritina</name>
    <name type="common">Brown bryozoan</name>
    <name type="synonym">Sertularia neritina</name>
    <dbReference type="NCBI Taxonomy" id="10212"/>
    <lineage>
        <taxon>Eukaryota</taxon>
        <taxon>Metazoa</taxon>
        <taxon>Spiralia</taxon>
        <taxon>Lophotrochozoa</taxon>
        <taxon>Bryozoa</taxon>
        <taxon>Gymnolaemata</taxon>
        <taxon>Cheilostomatida</taxon>
        <taxon>Flustrina</taxon>
        <taxon>Buguloidea</taxon>
        <taxon>Bugulidae</taxon>
        <taxon>Bugula</taxon>
    </lineage>
</organism>
<feature type="repeat" description="ANK" evidence="1">
    <location>
        <begin position="177"/>
        <end position="209"/>
    </location>
</feature>
<dbReference type="Gene3D" id="1.25.40.20">
    <property type="entry name" value="Ankyrin repeat-containing domain"/>
    <property type="match status" value="2"/>
</dbReference>
<reference evidence="3" key="1">
    <citation type="submission" date="2020-06" db="EMBL/GenBank/DDBJ databases">
        <title>Draft genome of Bugula neritina, a colonial animal packing powerful symbionts and potential medicines.</title>
        <authorList>
            <person name="Rayko M."/>
        </authorList>
    </citation>
    <scope>NUCLEOTIDE SEQUENCE [LARGE SCALE GENOMIC DNA]</scope>
    <source>
        <strain evidence="3">Kwan_BN1</strain>
    </source>
</reference>